<comment type="caution">
    <text evidence="9">The sequence shown here is derived from an EMBL/GenBank/DDBJ whole genome shotgun (WGS) entry which is preliminary data.</text>
</comment>
<gene>
    <name evidence="9" type="ORF">IFM89_036391</name>
</gene>
<dbReference type="OrthoDB" id="6270329at2759"/>
<dbReference type="EMBL" id="JADFTS010000003">
    <property type="protein sequence ID" value="KAF9617430.1"/>
    <property type="molecule type" value="Genomic_DNA"/>
</dbReference>
<feature type="coiled-coil region" evidence="7">
    <location>
        <begin position="301"/>
        <end position="343"/>
    </location>
</feature>
<keyword evidence="6" id="KW-0539">Nucleus</keyword>
<keyword evidence="10" id="KW-1185">Reference proteome</keyword>
<proteinExistence type="predicted"/>
<dbReference type="InterPro" id="IPR003035">
    <property type="entry name" value="RWP-RK_dom"/>
</dbReference>
<keyword evidence="4" id="KW-0238">DNA-binding</keyword>
<evidence type="ECO:0000313" key="10">
    <source>
        <dbReference type="Proteomes" id="UP000631114"/>
    </source>
</evidence>
<sequence>MEDFSSYHHHYSDDPPSSPFENVLRLFEDSSDHEINFDEIAGPSHPIDVANPDGVILLGENEGSDQFVVDDDVYSRFTSRGEYIFDNENNIAGPSGRNEGENVDCFVDSTDFLNEPVQEEVANVNSECVNARPLSVWPPQPIAFNCSCCQVLRDIVHSNGMFDFCMRSIEDVKQYLIEYCEERKQAGFVMLQDPFLTFYDALCVGLNCNENPNTFEIIRPIGTETGDCQRSHLIGESSYVRLPRSRLAAQRERTGRLKMSDIVKYFDLPIQVASQRLGICPTALKKICRNNRVERWPQRKIQKLNRQILDLEKSLRTKNGRLHETAKAKIERLKLERDRLLNGTLS</sequence>
<evidence type="ECO:0000256" key="3">
    <source>
        <dbReference type="ARBA" id="ARBA00023054"/>
    </source>
</evidence>
<dbReference type="GO" id="GO:0003700">
    <property type="term" value="F:DNA-binding transcription factor activity"/>
    <property type="evidence" value="ECO:0007669"/>
    <property type="project" value="InterPro"/>
</dbReference>
<protein>
    <recommendedName>
        <fullName evidence="8">RWP-RK domain-containing protein</fullName>
    </recommendedName>
</protein>
<evidence type="ECO:0000256" key="4">
    <source>
        <dbReference type="ARBA" id="ARBA00023125"/>
    </source>
</evidence>
<dbReference type="Pfam" id="PF02042">
    <property type="entry name" value="RWP-RK"/>
    <property type="match status" value="1"/>
</dbReference>
<evidence type="ECO:0000256" key="1">
    <source>
        <dbReference type="ARBA" id="ARBA00004049"/>
    </source>
</evidence>
<reference evidence="9 10" key="1">
    <citation type="submission" date="2020-10" db="EMBL/GenBank/DDBJ databases">
        <title>The Coptis chinensis genome and diversification of protoberbering-type alkaloids.</title>
        <authorList>
            <person name="Wang B."/>
            <person name="Shu S."/>
            <person name="Song C."/>
            <person name="Liu Y."/>
        </authorList>
    </citation>
    <scope>NUCLEOTIDE SEQUENCE [LARGE SCALE GENOMIC DNA]</scope>
    <source>
        <strain evidence="9">HL-2020</strain>
        <tissue evidence="9">Leaf</tissue>
    </source>
</reference>
<dbReference type="InterPro" id="IPR044607">
    <property type="entry name" value="RKD-like"/>
</dbReference>
<comment type="function">
    <text evidence="1">Putative transcription factor.</text>
</comment>
<evidence type="ECO:0000256" key="5">
    <source>
        <dbReference type="ARBA" id="ARBA00023163"/>
    </source>
</evidence>
<dbReference type="AlphaFoldDB" id="A0A835IGC2"/>
<evidence type="ECO:0000256" key="6">
    <source>
        <dbReference type="ARBA" id="ARBA00023242"/>
    </source>
</evidence>
<feature type="domain" description="RWP-RK" evidence="8">
    <location>
        <begin position="244"/>
        <end position="324"/>
    </location>
</feature>
<dbReference type="PANTHER" id="PTHR46373:SF5">
    <property type="entry name" value="RWP-RK DOMAIN PROTEIN"/>
    <property type="match status" value="1"/>
</dbReference>
<keyword evidence="2" id="KW-0805">Transcription regulation</keyword>
<accession>A0A835IGC2</accession>
<keyword evidence="3 7" id="KW-0175">Coiled coil</keyword>
<keyword evidence="5" id="KW-0804">Transcription</keyword>
<organism evidence="9 10">
    <name type="scientific">Coptis chinensis</name>
    <dbReference type="NCBI Taxonomy" id="261450"/>
    <lineage>
        <taxon>Eukaryota</taxon>
        <taxon>Viridiplantae</taxon>
        <taxon>Streptophyta</taxon>
        <taxon>Embryophyta</taxon>
        <taxon>Tracheophyta</taxon>
        <taxon>Spermatophyta</taxon>
        <taxon>Magnoliopsida</taxon>
        <taxon>Ranunculales</taxon>
        <taxon>Ranunculaceae</taxon>
        <taxon>Coptidoideae</taxon>
        <taxon>Coptis</taxon>
    </lineage>
</organism>
<evidence type="ECO:0000256" key="7">
    <source>
        <dbReference type="SAM" id="Coils"/>
    </source>
</evidence>
<dbReference type="PANTHER" id="PTHR46373">
    <property type="entry name" value="PROTEIN RKD4"/>
    <property type="match status" value="1"/>
</dbReference>
<name>A0A835IGC2_9MAGN</name>
<dbReference type="Proteomes" id="UP000631114">
    <property type="component" value="Unassembled WGS sequence"/>
</dbReference>
<evidence type="ECO:0000259" key="8">
    <source>
        <dbReference type="PROSITE" id="PS51519"/>
    </source>
</evidence>
<evidence type="ECO:0000256" key="2">
    <source>
        <dbReference type="ARBA" id="ARBA00023015"/>
    </source>
</evidence>
<evidence type="ECO:0000313" key="9">
    <source>
        <dbReference type="EMBL" id="KAF9617430.1"/>
    </source>
</evidence>
<dbReference type="PROSITE" id="PS51519">
    <property type="entry name" value="RWP_RK"/>
    <property type="match status" value="1"/>
</dbReference>
<dbReference type="GO" id="GO:0003677">
    <property type="term" value="F:DNA binding"/>
    <property type="evidence" value="ECO:0007669"/>
    <property type="project" value="UniProtKB-KW"/>
</dbReference>